<name>A0A067MHZ6_BOTB1</name>
<sequence>MHLASIFKHSTRSTEWLPCVQFPYPRSQVSLTYFALKARTEEYRPASQGRHLIYGYPRPREWLNAYAFEHKIGLDDNGQLKWDAGTSAAAHIASRLDFRVAIKAVVLKGESYLCIAFASNDPRDGLPRRLPKEERERIVKSFQEVLGTTGQPTVCDYDAQ</sequence>
<evidence type="ECO:0000313" key="1">
    <source>
        <dbReference type="EMBL" id="KDQ11201.1"/>
    </source>
</evidence>
<dbReference type="AlphaFoldDB" id="A0A067MHZ6"/>
<proteinExistence type="predicted"/>
<dbReference type="OrthoDB" id="2976172at2759"/>
<organism evidence="1 2">
    <name type="scientific">Botryobasidium botryosum (strain FD-172 SS1)</name>
    <dbReference type="NCBI Taxonomy" id="930990"/>
    <lineage>
        <taxon>Eukaryota</taxon>
        <taxon>Fungi</taxon>
        <taxon>Dikarya</taxon>
        <taxon>Basidiomycota</taxon>
        <taxon>Agaricomycotina</taxon>
        <taxon>Agaricomycetes</taxon>
        <taxon>Cantharellales</taxon>
        <taxon>Botryobasidiaceae</taxon>
        <taxon>Botryobasidium</taxon>
    </lineage>
</organism>
<dbReference type="Proteomes" id="UP000027195">
    <property type="component" value="Unassembled WGS sequence"/>
</dbReference>
<accession>A0A067MHZ6</accession>
<keyword evidence="2" id="KW-1185">Reference proteome</keyword>
<evidence type="ECO:0000313" key="2">
    <source>
        <dbReference type="Proteomes" id="UP000027195"/>
    </source>
</evidence>
<reference evidence="2" key="1">
    <citation type="journal article" date="2014" name="Proc. Natl. Acad. Sci. U.S.A.">
        <title>Extensive sampling of basidiomycete genomes demonstrates inadequacy of the white-rot/brown-rot paradigm for wood decay fungi.</title>
        <authorList>
            <person name="Riley R."/>
            <person name="Salamov A.A."/>
            <person name="Brown D.W."/>
            <person name="Nagy L.G."/>
            <person name="Floudas D."/>
            <person name="Held B.W."/>
            <person name="Levasseur A."/>
            <person name="Lombard V."/>
            <person name="Morin E."/>
            <person name="Otillar R."/>
            <person name="Lindquist E.A."/>
            <person name="Sun H."/>
            <person name="LaButti K.M."/>
            <person name="Schmutz J."/>
            <person name="Jabbour D."/>
            <person name="Luo H."/>
            <person name="Baker S.E."/>
            <person name="Pisabarro A.G."/>
            <person name="Walton J.D."/>
            <person name="Blanchette R.A."/>
            <person name="Henrissat B."/>
            <person name="Martin F."/>
            <person name="Cullen D."/>
            <person name="Hibbett D.S."/>
            <person name="Grigoriev I.V."/>
        </authorList>
    </citation>
    <scope>NUCLEOTIDE SEQUENCE [LARGE SCALE GENOMIC DNA]</scope>
    <source>
        <strain evidence="2">FD-172 SS1</strain>
    </source>
</reference>
<gene>
    <name evidence="1" type="ORF">BOTBODRAFT_177455</name>
</gene>
<dbReference type="InParanoid" id="A0A067MHZ6"/>
<protein>
    <submittedName>
        <fullName evidence="1">Uncharacterized protein</fullName>
    </submittedName>
</protein>
<dbReference type="EMBL" id="KL198060">
    <property type="protein sequence ID" value="KDQ11201.1"/>
    <property type="molecule type" value="Genomic_DNA"/>
</dbReference>
<dbReference type="HOGENOM" id="CLU_1791427_0_0_1"/>